<accession>A0A3E1YAC3</accession>
<dbReference type="CDD" id="cd11743">
    <property type="entry name" value="Cthe_2751_like"/>
    <property type="match status" value="1"/>
</dbReference>
<dbReference type="OrthoDB" id="1846249at2"/>
<protein>
    <submittedName>
        <fullName evidence="2">DUF5071 domain-containing protein</fullName>
    </submittedName>
</protein>
<reference evidence="2 3" key="1">
    <citation type="submission" date="2018-07" db="EMBL/GenBank/DDBJ databases">
        <title>Chitinophaga K2CV101002-2 sp. nov., isolated from a monsoon evergreen broad-leaved forest soil.</title>
        <authorList>
            <person name="Lv Y."/>
        </authorList>
    </citation>
    <scope>NUCLEOTIDE SEQUENCE [LARGE SCALE GENOMIC DNA]</scope>
    <source>
        <strain evidence="2 3">GDMCC 1.1288</strain>
    </source>
</reference>
<dbReference type="EMBL" id="QPMM01000006">
    <property type="protein sequence ID" value="RFS22694.1"/>
    <property type="molecule type" value="Genomic_DNA"/>
</dbReference>
<gene>
    <name evidence="2" type="ORF">DVR12_12945</name>
</gene>
<dbReference type="Pfam" id="PF16804">
    <property type="entry name" value="DUF5071"/>
    <property type="match status" value="1"/>
</dbReference>
<dbReference type="InterPro" id="IPR038692">
    <property type="entry name" value="Cthe_2751_sf"/>
</dbReference>
<sequence>MDIQEMIPKHKDDQKVIAELKKLSFEEIKPIVPDLLTWLQDINWPIARHIAEVLEPFSDKLVPDIVEILKTNDGIWKLWILVTLARKTKDETLLKEIERIAKHPTKDEIEEEVNVEAAAILNGDYI</sequence>
<keyword evidence="3" id="KW-1185">Reference proteome</keyword>
<dbReference type="AlphaFoldDB" id="A0A3E1YAC3"/>
<organism evidence="2 3">
    <name type="scientific">Chitinophaga silvatica</name>
    <dbReference type="NCBI Taxonomy" id="2282649"/>
    <lineage>
        <taxon>Bacteria</taxon>
        <taxon>Pseudomonadati</taxon>
        <taxon>Bacteroidota</taxon>
        <taxon>Chitinophagia</taxon>
        <taxon>Chitinophagales</taxon>
        <taxon>Chitinophagaceae</taxon>
        <taxon>Chitinophaga</taxon>
    </lineage>
</organism>
<evidence type="ECO:0000313" key="2">
    <source>
        <dbReference type="EMBL" id="RFS22694.1"/>
    </source>
</evidence>
<comment type="caution">
    <text evidence="2">The sequence shown here is derived from an EMBL/GenBank/DDBJ whole genome shotgun (WGS) entry which is preliminary data.</text>
</comment>
<dbReference type="RefSeq" id="WP_116976087.1">
    <property type="nucleotide sequence ID" value="NZ_QPMM01000006.1"/>
</dbReference>
<evidence type="ECO:0000313" key="3">
    <source>
        <dbReference type="Proteomes" id="UP000260644"/>
    </source>
</evidence>
<feature type="domain" description="DUF5071" evidence="1">
    <location>
        <begin position="6"/>
        <end position="121"/>
    </location>
</feature>
<dbReference type="InterPro" id="IPR031837">
    <property type="entry name" value="DUF5071"/>
</dbReference>
<dbReference type="Gene3D" id="1.25.40.750">
    <property type="entry name" value="Domain of unknown function DUF5071"/>
    <property type="match status" value="1"/>
</dbReference>
<dbReference type="Proteomes" id="UP000260644">
    <property type="component" value="Unassembled WGS sequence"/>
</dbReference>
<proteinExistence type="predicted"/>
<name>A0A3E1YAC3_9BACT</name>
<evidence type="ECO:0000259" key="1">
    <source>
        <dbReference type="Pfam" id="PF16804"/>
    </source>
</evidence>